<dbReference type="EMBL" id="JOTM01000018">
    <property type="protein sequence ID" value="KEK23289.1"/>
    <property type="molecule type" value="Genomic_DNA"/>
</dbReference>
<dbReference type="eggNOG" id="COG1051">
    <property type="taxonomic scope" value="Bacteria"/>
</dbReference>
<dbReference type="SUPFAM" id="SSF55811">
    <property type="entry name" value="Nudix"/>
    <property type="match status" value="1"/>
</dbReference>
<gene>
    <name evidence="5" type="ORF">BAGA_10180</name>
</gene>
<accession>A0A073K7L8</accession>
<keyword evidence="2 3" id="KW-0378">Hydrolase</keyword>
<dbReference type="OrthoDB" id="9787476at2"/>
<organism evidence="5 6">
    <name type="scientific">Bacillus gaemokensis</name>
    <dbReference type="NCBI Taxonomy" id="574375"/>
    <lineage>
        <taxon>Bacteria</taxon>
        <taxon>Bacillati</taxon>
        <taxon>Bacillota</taxon>
        <taxon>Bacilli</taxon>
        <taxon>Bacillales</taxon>
        <taxon>Bacillaceae</taxon>
        <taxon>Bacillus</taxon>
        <taxon>Bacillus cereus group</taxon>
    </lineage>
</organism>
<evidence type="ECO:0000256" key="2">
    <source>
        <dbReference type="ARBA" id="ARBA00022801"/>
    </source>
</evidence>
<dbReference type="AlphaFoldDB" id="A0A073K7L8"/>
<dbReference type="PRINTS" id="PR00502">
    <property type="entry name" value="NUDIXFAMILY"/>
</dbReference>
<evidence type="ECO:0000313" key="5">
    <source>
        <dbReference type="EMBL" id="KEK23289.1"/>
    </source>
</evidence>
<comment type="similarity">
    <text evidence="3">Belongs to the Nudix hydrolase family.</text>
</comment>
<evidence type="ECO:0000256" key="1">
    <source>
        <dbReference type="ARBA" id="ARBA00001946"/>
    </source>
</evidence>
<sequence>MGYIEDMRELVGNRPLILIGSHVIILNNYNEILLQLRADFNIWGIIGGALEYNETLEDAAKREVFEETGLIVKDLELFHTFSGPDLFQVYPNGDQVYGVMVVYICRNYEGALQGDPNESKELRFFPLHTLPYNVGTVPKMIINQFQQVEAMKISK</sequence>
<feature type="domain" description="Nudix hydrolase" evidence="4">
    <location>
        <begin position="16"/>
        <end position="149"/>
    </location>
</feature>
<evidence type="ECO:0000256" key="3">
    <source>
        <dbReference type="RuleBase" id="RU003476"/>
    </source>
</evidence>
<protein>
    <submittedName>
        <fullName evidence="5">DNA mismatch repair protein MutT</fullName>
    </submittedName>
</protein>
<dbReference type="InterPro" id="IPR020476">
    <property type="entry name" value="Nudix_hydrolase"/>
</dbReference>
<evidence type="ECO:0000313" key="6">
    <source>
        <dbReference type="Proteomes" id="UP000027778"/>
    </source>
</evidence>
<dbReference type="PROSITE" id="PS51462">
    <property type="entry name" value="NUDIX"/>
    <property type="match status" value="1"/>
</dbReference>
<comment type="cofactor">
    <cofactor evidence="1">
        <name>Mg(2+)</name>
        <dbReference type="ChEBI" id="CHEBI:18420"/>
    </cofactor>
</comment>
<evidence type="ECO:0000259" key="4">
    <source>
        <dbReference type="PROSITE" id="PS51462"/>
    </source>
</evidence>
<name>A0A073K7L8_9BACI</name>
<dbReference type="InterPro" id="IPR000086">
    <property type="entry name" value="NUDIX_hydrolase_dom"/>
</dbReference>
<dbReference type="GO" id="GO:0016787">
    <property type="term" value="F:hydrolase activity"/>
    <property type="evidence" value="ECO:0007669"/>
    <property type="project" value="UniProtKB-KW"/>
</dbReference>
<proteinExistence type="inferred from homology"/>
<dbReference type="Proteomes" id="UP000027778">
    <property type="component" value="Unassembled WGS sequence"/>
</dbReference>
<dbReference type="Gene3D" id="3.90.79.10">
    <property type="entry name" value="Nucleoside Triphosphate Pyrophosphohydrolase"/>
    <property type="match status" value="1"/>
</dbReference>
<dbReference type="RefSeq" id="WP_033675911.1">
    <property type="nucleotide sequence ID" value="NZ_JOTM01000018.1"/>
</dbReference>
<dbReference type="InterPro" id="IPR020084">
    <property type="entry name" value="NUDIX_hydrolase_CS"/>
</dbReference>
<dbReference type="CDD" id="cd04677">
    <property type="entry name" value="NUDIX_Hydrolase"/>
    <property type="match status" value="1"/>
</dbReference>
<dbReference type="Pfam" id="PF00293">
    <property type="entry name" value="NUDIX"/>
    <property type="match status" value="1"/>
</dbReference>
<dbReference type="InterPro" id="IPR015797">
    <property type="entry name" value="NUDIX_hydrolase-like_dom_sf"/>
</dbReference>
<comment type="caution">
    <text evidence="5">The sequence shown here is derived from an EMBL/GenBank/DDBJ whole genome shotgun (WGS) entry which is preliminary data.</text>
</comment>
<dbReference type="PANTHER" id="PTHR43046">
    <property type="entry name" value="GDP-MANNOSE MANNOSYL HYDROLASE"/>
    <property type="match status" value="1"/>
</dbReference>
<reference evidence="5 6" key="1">
    <citation type="submission" date="2014-06" db="EMBL/GenBank/DDBJ databases">
        <title>Draft genome sequence of Bacillus gaemokensis JCM 15801 (MCCC 1A00707).</title>
        <authorList>
            <person name="Lai Q."/>
            <person name="Liu Y."/>
            <person name="Shao Z."/>
        </authorList>
    </citation>
    <scope>NUCLEOTIDE SEQUENCE [LARGE SCALE GENOMIC DNA]</scope>
    <source>
        <strain evidence="5 6">JCM 15801</strain>
    </source>
</reference>
<keyword evidence="6" id="KW-1185">Reference proteome</keyword>
<dbReference type="PROSITE" id="PS00893">
    <property type="entry name" value="NUDIX_BOX"/>
    <property type="match status" value="1"/>
</dbReference>
<dbReference type="PANTHER" id="PTHR43046:SF2">
    <property type="entry name" value="8-OXO-DGTP DIPHOSPHATASE-RELATED"/>
    <property type="match status" value="1"/>
</dbReference>
<dbReference type="STRING" id="574375.AZF08_14730"/>